<evidence type="ECO:0008006" key="3">
    <source>
        <dbReference type="Google" id="ProtNLM"/>
    </source>
</evidence>
<proteinExistence type="predicted"/>
<dbReference type="InterPro" id="IPR036397">
    <property type="entry name" value="RNaseH_sf"/>
</dbReference>
<dbReference type="Gene3D" id="3.30.420.10">
    <property type="entry name" value="Ribonuclease H-like superfamily/Ribonuclease H"/>
    <property type="match status" value="1"/>
</dbReference>
<reference evidence="1" key="1">
    <citation type="submission" date="2025-05" db="UniProtKB">
        <authorList>
            <consortium name="EnsemblMetazoa"/>
        </authorList>
    </citation>
    <scope>IDENTIFICATION</scope>
</reference>
<evidence type="ECO:0000313" key="1">
    <source>
        <dbReference type="EnsemblMetazoa" id="XP_050516341.1"/>
    </source>
</evidence>
<name>A0ABM5L1M3_DIAVI</name>
<dbReference type="PANTHER" id="PTHR33939:SF1">
    <property type="entry name" value="DUF4371 DOMAIN-CONTAINING PROTEIN"/>
    <property type="match status" value="1"/>
</dbReference>
<dbReference type="GeneID" id="126891202"/>
<organism evidence="1 2">
    <name type="scientific">Diabrotica virgifera virgifera</name>
    <name type="common">western corn rootworm</name>
    <dbReference type="NCBI Taxonomy" id="50390"/>
    <lineage>
        <taxon>Eukaryota</taxon>
        <taxon>Metazoa</taxon>
        <taxon>Ecdysozoa</taxon>
        <taxon>Arthropoda</taxon>
        <taxon>Hexapoda</taxon>
        <taxon>Insecta</taxon>
        <taxon>Pterygota</taxon>
        <taxon>Neoptera</taxon>
        <taxon>Endopterygota</taxon>
        <taxon>Coleoptera</taxon>
        <taxon>Polyphaga</taxon>
        <taxon>Cucujiformia</taxon>
        <taxon>Chrysomeloidea</taxon>
        <taxon>Chrysomelidae</taxon>
        <taxon>Galerucinae</taxon>
        <taxon>Diabroticina</taxon>
        <taxon>Diabroticites</taxon>
        <taxon>Diabrotica</taxon>
    </lineage>
</organism>
<dbReference type="Proteomes" id="UP001652700">
    <property type="component" value="Unplaced"/>
</dbReference>
<keyword evidence="2" id="KW-1185">Reference proteome</keyword>
<protein>
    <recommendedName>
        <fullName evidence="3">Tc1-like transposase DDE domain-containing protein</fullName>
    </recommendedName>
</protein>
<accession>A0ABM5L1M3</accession>
<dbReference type="RefSeq" id="XP_050516341.1">
    <property type="nucleotide sequence ID" value="XM_050660384.1"/>
</dbReference>
<evidence type="ECO:0000313" key="2">
    <source>
        <dbReference type="Proteomes" id="UP001652700"/>
    </source>
</evidence>
<sequence>MERHDIQKLCIHYLRAINRYREEGRPIVYMDTYIHSTHTTRKSLSDDSKEGVKQPTSKGNRLIIVHAGGECGFIQGAALVFKSGVKTGDYHDDMSFENYSKWFENKLIPNLPPQSVIVIDNAPYHKKPEKN</sequence>
<dbReference type="PANTHER" id="PTHR33939">
    <property type="entry name" value="PROTEIN CBG22215"/>
    <property type="match status" value="1"/>
</dbReference>
<dbReference type="EnsemblMetazoa" id="XM_050660384.1">
    <property type="protein sequence ID" value="XP_050516341.1"/>
    <property type="gene ID" value="LOC126891202"/>
</dbReference>